<dbReference type="GO" id="GO:0003723">
    <property type="term" value="F:RNA binding"/>
    <property type="evidence" value="ECO:0007669"/>
    <property type="project" value="TreeGrafter"/>
</dbReference>
<dbReference type="GO" id="GO:0043484">
    <property type="term" value="P:regulation of RNA splicing"/>
    <property type="evidence" value="ECO:0007669"/>
    <property type="project" value="TreeGrafter"/>
</dbReference>
<dbReference type="FunFam" id="3.30.1370.210:FF:000005">
    <property type="entry name" value="Muscleblind, isoform M"/>
    <property type="match status" value="1"/>
</dbReference>
<dbReference type="SMR" id="A0A7I8X0H2"/>
<dbReference type="SMART" id="SM00356">
    <property type="entry name" value="ZnF_C3H1"/>
    <property type="match status" value="2"/>
</dbReference>
<keyword evidence="4 9" id="KW-0863">Zinc-finger</keyword>
<dbReference type="GO" id="GO:0005654">
    <property type="term" value="C:nucleoplasm"/>
    <property type="evidence" value="ECO:0007669"/>
    <property type="project" value="TreeGrafter"/>
</dbReference>
<feature type="region of interest" description="Disordered" evidence="10">
    <location>
        <begin position="268"/>
        <end position="315"/>
    </location>
</feature>
<proteinExistence type="inferred from homology"/>
<keyword evidence="13" id="KW-1185">Reference proteome</keyword>
<dbReference type="EMBL" id="CAJFCV020000006">
    <property type="protein sequence ID" value="CAG9129986.1"/>
    <property type="molecule type" value="Genomic_DNA"/>
</dbReference>
<evidence type="ECO:0000256" key="5">
    <source>
        <dbReference type="ARBA" id="ARBA00022833"/>
    </source>
</evidence>
<dbReference type="Proteomes" id="UP000659654">
    <property type="component" value="Unassembled WGS sequence"/>
</dbReference>
<protein>
    <recommendedName>
        <fullName evidence="8">Muscleblind-like protein</fullName>
    </recommendedName>
</protein>
<accession>A0A7I8X0H2</accession>
<dbReference type="GO" id="GO:0005737">
    <property type="term" value="C:cytoplasm"/>
    <property type="evidence" value="ECO:0007669"/>
    <property type="project" value="TreeGrafter"/>
</dbReference>
<feature type="zinc finger region" description="C3H1-type" evidence="9">
    <location>
        <begin position="44"/>
        <end position="72"/>
    </location>
</feature>
<dbReference type="PROSITE" id="PS50103">
    <property type="entry name" value="ZF_C3H1"/>
    <property type="match status" value="2"/>
</dbReference>
<comment type="subcellular location">
    <subcellularLocation>
        <location evidence="1">Nucleus</location>
    </subcellularLocation>
</comment>
<keyword evidence="3" id="KW-0677">Repeat</keyword>
<evidence type="ECO:0000259" key="11">
    <source>
        <dbReference type="PROSITE" id="PS50103"/>
    </source>
</evidence>
<evidence type="ECO:0000313" key="12">
    <source>
        <dbReference type="EMBL" id="CAD5234297.1"/>
    </source>
</evidence>
<feature type="domain" description="C3H1-type" evidence="11">
    <location>
        <begin position="78"/>
        <end position="106"/>
    </location>
</feature>
<evidence type="ECO:0000256" key="7">
    <source>
        <dbReference type="ARBA" id="ARBA00038226"/>
    </source>
</evidence>
<comment type="similarity">
    <text evidence="7">Belongs to the muscleblind family.</text>
</comment>
<dbReference type="Gene3D" id="3.30.1370.210">
    <property type="match status" value="1"/>
</dbReference>
<dbReference type="InterPro" id="IPR000571">
    <property type="entry name" value="Znf_CCCH"/>
</dbReference>
<evidence type="ECO:0000256" key="2">
    <source>
        <dbReference type="ARBA" id="ARBA00022723"/>
    </source>
</evidence>
<name>A0A7I8X0H2_BURXY</name>
<keyword evidence="2 9" id="KW-0479">Metal-binding</keyword>
<dbReference type="AlphaFoldDB" id="A0A7I8X0H2"/>
<evidence type="ECO:0000256" key="1">
    <source>
        <dbReference type="ARBA" id="ARBA00004123"/>
    </source>
</evidence>
<evidence type="ECO:0000256" key="3">
    <source>
        <dbReference type="ARBA" id="ARBA00022737"/>
    </source>
</evidence>
<dbReference type="GO" id="GO:0008270">
    <property type="term" value="F:zinc ion binding"/>
    <property type="evidence" value="ECO:0007669"/>
    <property type="project" value="UniProtKB-KW"/>
</dbReference>
<reference evidence="12" key="1">
    <citation type="submission" date="2020-09" db="EMBL/GenBank/DDBJ databases">
        <authorList>
            <person name="Kikuchi T."/>
        </authorList>
    </citation>
    <scope>NUCLEOTIDE SEQUENCE</scope>
    <source>
        <strain evidence="12">Ka4C1</strain>
    </source>
</reference>
<dbReference type="PANTHER" id="PTHR12675">
    <property type="entry name" value="MUSCLEBLIND-LIKE PROTEIN"/>
    <property type="match status" value="1"/>
</dbReference>
<dbReference type="Proteomes" id="UP000582659">
    <property type="component" value="Unassembled WGS sequence"/>
</dbReference>
<evidence type="ECO:0000256" key="10">
    <source>
        <dbReference type="SAM" id="MobiDB-lite"/>
    </source>
</evidence>
<evidence type="ECO:0000256" key="6">
    <source>
        <dbReference type="ARBA" id="ARBA00023242"/>
    </source>
</evidence>
<keyword evidence="6" id="KW-0539">Nucleus</keyword>
<sequence length="391" mass="41975">MFDENSNATAAAASLTAVPAVPTPTNINSNHLVNQLLNAKDSRWLQLEVCREFQRGQCSRSDIDCKFAHPPAHVDVQNGRVTACYDSIKGRCTRENPKCKYLHPPQHLKDQLLVNGRNNLALKNLICSQLTQPGITNNIQMAQLLQQQQQPQQAALLPTMPYQYYSPLTAIYPTLMPTDPFVQTSSLVARQLALLQQQQQVQQQQQQQQLTGVQNQALVNALLQQQLGASPTLASPLAQSPLAGLSQSQLLNSPALAALAAQQSAQSAQAVGQTGSPVEGRKRSARSAGFDEGGSGDEKKTNTPNPARTPASAASSVLASSDLTALQNQLLLASAANGAVNGVNGKNKNGVPTNGIPIYAQQTAQFNPYLMQQVPGYMPAVSFSQQLPPRF</sequence>
<dbReference type="OrthoDB" id="6285980at2759"/>
<evidence type="ECO:0000313" key="13">
    <source>
        <dbReference type="Proteomes" id="UP000659654"/>
    </source>
</evidence>
<evidence type="ECO:0000256" key="4">
    <source>
        <dbReference type="ARBA" id="ARBA00022771"/>
    </source>
</evidence>
<feature type="zinc finger region" description="C3H1-type" evidence="9">
    <location>
        <begin position="78"/>
        <end position="106"/>
    </location>
</feature>
<feature type="domain" description="C3H1-type" evidence="11">
    <location>
        <begin position="44"/>
        <end position="72"/>
    </location>
</feature>
<organism evidence="12 13">
    <name type="scientific">Bursaphelenchus xylophilus</name>
    <name type="common">Pinewood nematode worm</name>
    <name type="synonym">Aphelenchoides xylophilus</name>
    <dbReference type="NCBI Taxonomy" id="6326"/>
    <lineage>
        <taxon>Eukaryota</taxon>
        <taxon>Metazoa</taxon>
        <taxon>Ecdysozoa</taxon>
        <taxon>Nematoda</taxon>
        <taxon>Chromadorea</taxon>
        <taxon>Rhabditida</taxon>
        <taxon>Tylenchina</taxon>
        <taxon>Tylenchomorpha</taxon>
        <taxon>Aphelenchoidea</taxon>
        <taxon>Aphelenchoididae</taxon>
        <taxon>Bursaphelenchus</taxon>
    </lineage>
</organism>
<dbReference type="InterPro" id="IPR054429">
    <property type="entry name" value="Znf-CCCH_Muscleblind-like"/>
</dbReference>
<evidence type="ECO:0000256" key="8">
    <source>
        <dbReference type="ARBA" id="ARBA00073793"/>
    </source>
</evidence>
<gene>
    <name evidence="12" type="ORF">BXYJ_LOCUS14388</name>
</gene>
<keyword evidence="5 9" id="KW-0862">Zinc</keyword>
<dbReference type="EMBL" id="CAJFDI010000006">
    <property type="protein sequence ID" value="CAD5234297.1"/>
    <property type="molecule type" value="Genomic_DNA"/>
</dbReference>
<dbReference type="PANTHER" id="PTHR12675:SF12">
    <property type="entry name" value="PROTEIN MUSCLEBLIND"/>
    <property type="match status" value="1"/>
</dbReference>
<dbReference type="Pfam" id="PF22628">
    <property type="entry name" value="zf-CCCH_10"/>
    <property type="match status" value="1"/>
</dbReference>
<comment type="caution">
    <text evidence="12">The sequence shown here is derived from an EMBL/GenBank/DDBJ whole genome shotgun (WGS) entry which is preliminary data.</text>
</comment>
<evidence type="ECO:0000256" key="9">
    <source>
        <dbReference type="PROSITE-ProRule" id="PRU00723"/>
    </source>
</evidence>